<keyword evidence="3" id="KW-1185">Reference proteome</keyword>
<comment type="caution">
    <text evidence="2">The sequence shown here is derived from an EMBL/GenBank/DDBJ whole genome shotgun (WGS) entry which is preliminary data.</text>
</comment>
<evidence type="ECO:0000313" key="3">
    <source>
        <dbReference type="Proteomes" id="UP001498476"/>
    </source>
</evidence>
<dbReference type="Gene3D" id="3.40.50.1580">
    <property type="entry name" value="Nucleoside phosphorylase domain"/>
    <property type="match status" value="1"/>
</dbReference>
<dbReference type="EMBL" id="JAZAVJ010000041">
    <property type="protein sequence ID" value="KAK7419058.1"/>
    <property type="molecule type" value="Genomic_DNA"/>
</dbReference>
<sequence length="228" mass="25501">MPLRKRGWRSQLFRADYCHQHQASSQSPSETCNGDLDRVCEECRHLSCQELDCDKRKIIKRERLIDKRNLEARGQIKEAQAPYVFVGRFGSADTVLKSGEEHDIIAKRYGLMAFEMEGAGAWEEIPCIIVKGVCDYADSHKNKLWQDFAAATAACVAKALVERYPQTDKPLSKSMDKPLNDSTDKSGFGGTIERASPGGGLIYYEHISGGNVFTGVHSSGTQTFNFWN</sequence>
<organism evidence="2 3">
    <name type="scientific">Neonectria punicea</name>
    <dbReference type="NCBI Taxonomy" id="979145"/>
    <lineage>
        <taxon>Eukaryota</taxon>
        <taxon>Fungi</taxon>
        <taxon>Dikarya</taxon>
        <taxon>Ascomycota</taxon>
        <taxon>Pezizomycotina</taxon>
        <taxon>Sordariomycetes</taxon>
        <taxon>Hypocreomycetidae</taxon>
        <taxon>Hypocreales</taxon>
        <taxon>Nectriaceae</taxon>
        <taxon>Neonectria</taxon>
    </lineage>
</organism>
<evidence type="ECO:0008006" key="4">
    <source>
        <dbReference type="Google" id="ProtNLM"/>
    </source>
</evidence>
<reference evidence="2 3" key="1">
    <citation type="journal article" date="2025" name="Microbiol. Resour. Announc.">
        <title>Draft genome sequences for Neonectria magnoliae and Neonectria punicea, canker pathogens of Liriodendron tulipifera and Acer saccharum in West Virginia.</title>
        <authorList>
            <person name="Petronek H.M."/>
            <person name="Kasson M.T."/>
            <person name="Metheny A.M."/>
            <person name="Stauder C.M."/>
            <person name="Lovett B."/>
            <person name="Lynch S.C."/>
            <person name="Garnas J.R."/>
            <person name="Kasson L.R."/>
            <person name="Stajich J.E."/>
        </authorList>
    </citation>
    <scope>NUCLEOTIDE SEQUENCE [LARGE SCALE GENOMIC DNA]</scope>
    <source>
        <strain evidence="2 3">NRRL 64653</strain>
    </source>
</reference>
<proteinExistence type="predicted"/>
<dbReference type="Proteomes" id="UP001498476">
    <property type="component" value="Unassembled WGS sequence"/>
</dbReference>
<feature type="region of interest" description="Disordered" evidence="1">
    <location>
        <begin position="168"/>
        <end position="191"/>
    </location>
</feature>
<evidence type="ECO:0000313" key="2">
    <source>
        <dbReference type="EMBL" id="KAK7419058.1"/>
    </source>
</evidence>
<dbReference type="PANTHER" id="PTHR46082">
    <property type="entry name" value="ATP/GTP-BINDING PROTEIN-RELATED"/>
    <property type="match status" value="1"/>
</dbReference>
<dbReference type="SUPFAM" id="SSF53167">
    <property type="entry name" value="Purine and uridine phosphorylases"/>
    <property type="match status" value="1"/>
</dbReference>
<feature type="compositionally biased region" description="Basic and acidic residues" evidence="1">
    <location>
        <begin position="170"/>
        <end position="184"/>
    </location>
</feature>
<dbReference type="InterPro" id="IPR035994">
    <property type="entry name" value="Nucleoside_phosphorylase_sf"/>
</dbReference>
<protein>
    <recommendedName>
        <fullName evidence="4">Nucleoside phosphorylase domain-containing protein</fullName>
    </recommendedName>
</protein>
<name>A0ABR1HE46_9HYPO</name>
<gene>
    <name evidence="2" type="ORF">QQX98_003560</name>
</gene>
<evidence type="ECO:0000256" key="1">
    <source>
        <dbReference type="SAM" id="MobiDB-lite"/>
    </source>
</evidence>
<accession>A0ABR1HE46</accession>
<dbReference type="PANTHER" id="PTHR46082:SF6">
    <property type="entry name" value="AAA+ ATPASE DOMAIN-CONTAINING PROTEIN-RELATED"/>
    <property type="match status" value="1"/>
</dbReference>
<dbReference type="InterPro" id="IPR053137">
    <property type="entry name" value="NLR-like"/>
</dbReference>